<dbReference type="STRING" id="877455.Metbo_2062"/>
<dbReference type="GeneID" id="24964582"/>
<dbReference type="Pfam" id="PF01345">
    <property type="entry name" value="DUF11"/>
    <property type="match status" value="1"/>
</dbReference>
<dbReference type="Proteomes" id="UP000007490">
    <property type="component" value="Chromosome"/>
</dbReference>
<dbReference type="eggNOG" id="arCOG10865">
    <property type="taxonomic scope" value="Archaea"/>
</dbReference>
<dbReference type="Pfam" id="PF13290">
    <property type="entry name" value="CHB_HEX_C_1"/>
    <property type="match status" value="1"/>
</dbReference>
<dbReference type="EMBL" id="CP002551">
    <property type="protein sequence ID" value="ADZ10281.1"/>
    <property type="molecule type" value="Genomic_DNA"/>
</dbReference>
<reference evidence="5 6" key="2">
    <citation type="journal article" date="2014" name="Int. J. Syst. Evol. Microbiol.">
        <title>Methanobacterium paludis sp. nov. and a novel strain of Methanobacterium lacus isolated from northern peatlands.</title>
        <authorList>
            <person name="Cadillo-Quiroz H."/>
            <person name="Brauer S.L."/>
            <person name="Goodson N."/>
            <person name="Yavitt J.B."/>
            <person name="Zinder S.H."/>
        </authorList>
    </citation>
    <scope>NUCLEOTIDE SEQUENCE [LARGE SCALE GENOMIC DNA]</scope>
    <source>
        <strain evidence="5 6">AL-21</strain>
    </source>
</reference>
<dbReference type="PROSITE" id="PS51257">
    <property type="entry name" value="PROKAR_LIPOPROTEIN"/>
    <property type="match status" value="1"/>
</dbReference>
<dbReference type="InterPro" id="IPR032812">
    <property type="entry name" value="SbsA_Ig"/>
</dbReference>
<dbReference type="RefSeq" id="WP_013645632.1">
    <property type="nucleotide sequence ID" value="NC_015216.1"/>
</dbReference>
<feature type="domain" description="DUF11" evidence="2">
    <location>
        <begin position="52"/>
        <end position="148"/>
    </location>
</feature>
<dbReference type="InterPro" id="IPR059177">
    <property type="entry name" value="GH29D-like_dom"/>
</dbReference>
<evidence type="ECO:0000259" key="2">
    <source>
        <dbReference type="Pfam" id="PF01345"/>
    </source>
</evidence>
<dbReference type="KEGG" id="mel:Metbo_2062"/>
<dbReference type="InterPro" id="IPR047589">
    <property type="entry name" value="DUF11_rpt"/>
</dbReference>
<evidence type="ECO:0000259" key="4">
    <source>
        <dbReference type="Pfam" id="PF13290"/>
    </source>
</evidence>
<evidence type="ECO:0000259" key="3">
    <source>
        <dbReference type="Pfam" id="PF13205"/>
    </source>
</evidence>
<sequence length="384" mass="41896" precursor="true">MTNINKIPLIFLFIIIFSCISAVNAENPQQVQNSPTVTYPADPTMLYSSSVSIATSENTAHAGDTVQILVTITNTGLVNWNNVSLYIPIPNGTQFVSNVVLDRNQNLQNYNPLTGVWDLNIITHIERGQQKTLCLTVKVLPEAVGKTLSVMAKFNQLLLEGSGIDMSNQAPSARSVSLVVLNGGNCSGNGSMGNGGGTSFSNPWANTSSGIYNKNQLVKLQVNGNETIYYTTNGKTPNNMSQKYTKPISINSTTLLKFIAMDQFSDKSTVYTKNYIIDKVPPKVVKSTPKNNQVGFSLSAPLTLTFNEKISKASQYNNIQVKNKNTGKLVTIKKSVSGNKLTIKMVRSRLSLNNYQIYIPTGAFKDAAGNKNSKYLSTFKTGKY</sequence>
<dbReference type="NCBIfam" id="TIGR01451">
    <property type="entry name" value="B_ant_repeat"/>
    <property type="match status" value="1"/>
</dbReference>
<feature type="domain" description="GH29D-like beta-sandwich" evidence="4">
    <location>
        <begin position="208"/>
        <end position="272"/>
    </location>
</feature>
<reference evidence="6" key="1">
    <citation type="submission" date="2011-02" db="EMBL/GenBank/DDBJ databases">
        <title>Complete sequence of Methanobacterium sp. AL-21.</title>
        <authorList>
            <consortium name="US DOE Joint Genome Institute"/>
            <person name="Lucas S."/>
            <person name="Copeland A."/>
            <person name="Lapidus A."/>
            <person name="Cheng J.-F."/>
            <person name="Goodwin L."/>
            <person name="Pitluck S."/>
            <person name="Chertkov O."/>
            <person name="Detter J.C."/>
            <person name="Han C."/>
            <person name="Tapia R."/>
            <person name="Land M."/>
            <person name="Hauser L."/>
            <person name="Kyrpides N."/>
            <person name="Ivanova N."/>
            <person name="Mikhailova N."/>
            <person name="Pagani I."/>
            <person name="Cadillo-Quiroz H."/>
            <person name="Imachi H."/>
            <person name="Zinder S."/>
            <person name="Liu W."/>
            <person name="Woyke T."/>
        </authorList>
    </citation>
    <scope>NUCLEOTIDE SEQUENCE [LARGE SCALE GENOMIC DNA]</scope>
    <source>
        <strain evidence="6">AL-21</strain>
    </source>
</reference>
<organism evidence="5 6">
    <name type="scientific">Methanobacterium lacus (strain AL-21)</name>
    <dbReference type="NCBI Taxonomy" id="877455"/>
    <lineage>
        <taxon>Archaea</taxon>
        <taxon>Methanobacteriati</taxon>
        <taxon>Methanobacteriota</taxon>
        <taxon>Methanomada group</taxon>
        <taxon>Methanobacteria</taxon>
        <taxon>Methanobacteriales</taxon>
        <taxon>Methanobacteriaceae</taxon>
        <taxon>Methanobacterium</taxon>
    </lineage>
</organism>
<evidence type="ECO:0000256" key="1">
    <source>
        <dbReference type="ARBA" id="ARBA00022729"/>
    </source>
</evidence>
<evidence type="ECO:0000313" key="6">
    <source>
        <dbReference type="Proteomes" id="UP000007490"/>
    </source>
</evidence>
<proteinExistence type="predicted"/>
<feature type="domain" description="SbsA Ig-like" evidence="3">
    <location>
        <begin position="278"/>
        <end position="381"/>
    </location>
</feature>
<gene>
    <name evidence="5" type="ordered locus">Metbo_2062</name>
</gene>
<dbReference type="AlphaFoldDB" id="F0TBT9"/>
<dbReference type="OrthoDB" id="59170at2157"/>
<evidence type="ECO:0000313" key="5">
    <source>
        <dbReference type="EMBL" id="ADZ10281.1"/>
    </source>
</evidence>
<protein>
    <submittedName>
        <fullName evidence="5">Conserved repeat domain protein</fullName>
    </submittedName>
</protein>
<dbReference type="Gene3D" id="2.60.40.1220">
    <property type="match status" value="1"/>
</dbReference>
<name>F0TBT9_METLA</name>
<dbReference type="InterPro" id="IPR001434">
    <property type="entry name" value="OmcB-like_DUF11"/>
</dbReference>
<keyword evidence="6" id="KW-1185">Reference proteome</keyword>
<dbReference type="InterPro" id="IPR014755">
    <property type="entry name" value="Cu-Rt/internalin_Ig-like"/>
</dbReference>
<dbReference type="Pfam" id="PF13205">
    <property type="entry name" value="Big_5"/>
    <property type="match status" value="1"/>
</dbReference>
<keyword evidence="1" id="KW-0732">Signal</keyword>
<dbReference type="HOGENOM" id="CLU_718893_0_0_2"/>
<accession>F0TBT9</accession>